<evidence type="ECO:0000256" key="1">
    <source>
        <dbReference type="PROSITE-ProRule" id="PRU00169"/>
    </source>
</evidence>
<organism evidence="3 4">
    <name type="scientific">Geomonas terrae</name>
    <dbReference type="NCBI Taxonomy" id="2562681"/>
    <lineage>
        <taxon>Bacteria</taxon>
        <taxon>Pseudomonadati</taxon>
        <taxon>Thermodesulfobacteriota</taxon>
        <taxon>Desulfuromonadia</taxon>
        <taxon>Geobacterales</taxon>
        <taxon>Geobacteraceae</taxon>
        <taxon>Geomonas</taxon>
    </lineage>
</organism>
<dbReference type="Gene3D" id="3.40.50.2300">
    <property type="match status" value="1"/>
</dbReference>
<dbReference type="InterPro" id="IPR056471">
    <property type="entry name" value="HD-CE"/>
</dbReference>
<comment type="caution">
    <text evidence="3">The sequence shown here is derived from an EMBL/GenBank/DDBJ whole genome shotgun (WGS) entry which is preliminary data.</text>
</comment>
<evidence type="ECO:0000259" key="2">
    <source>
        <dbReference type="PROSITE" id="PS50110"/>
    </source>
</evidence>
<accession>A0A4S1CCB6</accession>
<proteinExistence type="predicted"/>
<dbReference type="RefSeq" id="WP_135870473.1">
    <property type="nucleotide sequence ID" value="NZ_SRSC01000003.1"/>
</dbReference>
<dbReference type="EMBL" id="SRSC01000003">
    <property type="protein sequence ID" value="TGU71034.1"/>
    <property type="molecule type" value="Genomic_DNA"/>
</dbReference>
<reference evidence="3 4" key="1">
    <citation type="submission" date="2019-04" db="EMBL/GenBank/DDBJ databases">
        <title>Geobacter oryzae sp. nov., ferric-reducing bacteria isolated from paddy soil.</title>
        <authorList>
            <person name="Xu Z."/>
            <person name="Masuda Y."/>
            <person name="Itoh H."/>
            <person name="Senoo K."/>
        </authorList>
    </citation>
    <scope>NUCLEOTIDE SEQUENCE [LARGE SCALE GENOMIC DNA]</scope>
    <source>
        <strain evidence="3 4">Red111</strain>
    </source>
</reference>
<evidence type="ECO:0000313" key="3">
    <source>
        <dbReference type="EMBL" id="TGU71034.1"/>
    </source>
</evidence>
<feature type="domain" description="Response regulatory" evidence="2">
    <location>
        <begin position="305"/>
        <end position="428"/>
    </location>
</feature>
<dbReference type="Pfam" id="PF24391">
    <property type="entry name" value="HD-CE"/>
    <property type="match status" value="1"/>
</dbReference>
<evidence type="ECO:0000313" key="4">
    <source>
        <dbReference type="Proteomes" id="UP000306416"/>
    </source>
</evidence>
<sequence>MKNALLQLLSPEKLGTFSAVKKHAEALLDHSAKFKYFTLHGKVHIDNMLKIASMLVEHGVGLNEREAYLLALSICIHDLGMVVPLSEKSHQELFQGRDQATDSANVEAYIRETHNELVKNYVDQNFSFLSALGISASDCGLLVEIARSHRKTQLATQAGFPKKIGALLRIIDELDIGPERAPISVLRSTYKEMDGTSCWHWFKHNIVDEWDVGHNVFVVTENTKKTIIFKLIVRPPTEKSIAYWLHQIRRPIIKVLIDENSARIVNEEFGVMIRIEPSQELSKANLLDTDWKEIEEISLSHGRKTILLADDEVRKMEDLMLPLMAKYHIIFSPNANDAVTKLAASKIDLAIVDMQIGSNVWTAEETDNYKATGLNLIKHITAECPETKIGILTGTRHELSGIESYKLAFFLKKPVDPEVFERTVEDVLG</sequence>
<gene>
    <name evidence="3" type="ORF">E4633_11830</name>
</gene>
<keyword evidence="1" id="KW-0597">Phosphoprotein</keyword>
<dbReference type="SUPFAM" id="SSF52172">
    <property type="entry name" value="CheY-like"/>
    <property type="match status" value="1"/>
</dbReference>
<dbReference type="InterPro" id="IPR001789">
    <property type="entry name" value="Sig_transdc_resp-reg_receiver"/>
</dbReference>
<dbReference type="GO" id="GO:0000160">
    <property type="term" value="P:phosphorelay signal transduction system"/>
    <property type="evidence" value="ECO:0007669"/>
    <property type="project" value="InterPro"/>
</dbReference>
<dbReference type="InterPro" id="IPR011006">
    <property type="entry name" value="CheY-like_superfamily"/>
</dbReference>
<dbReference type="Proteomes" id="UP000306416">
    <property type="component" value="Unassembled WGS sequence"/>
</dbReference>
<dbReference type="AlphaFoldDB" id="A0A4S1CCB6"/>
<keyword evidence="4" id="KW-1185">Reference proteome</keyword>
<feature type="modified residue" description="4-aspartylphosphate" evidence="1">
    <location>
        <position position="353"/>
    </location>
</feature>
<dbReference type="PROSITE" id="PS50110">
    <property type="entry name" value="RESPONSE_REGULATORY"/>
    <property type="match status" value="1"/>
</dbReference>
<name>A0A4S1CCB6_9BACT</name>
<protein>
    <recommendedName>
        <fullName evidence="2">Response regulatory domain-containing protein</fullName>
    </recommendedName>
</protein>